<dbReference type="Gene3D" id="3.60.21.10">
    <property type="match status" value="1"/>
</dbReference>
<keyword evidence="2" id="KW-0812">Transmembrane</keyword>
<feature type="transmembrane region" description="Helical" evidence="2">
    <location>
        <begin position="12"/>
        <end position="29"/>
    </location>
</feature>
<accession>A0A2M8DNP6</accession>
<sequence>MRNLRIKNLPSLFLLLFLVILVFLFVYFVNKEINSFYLIATVSQPLIQKEKPITLIFVGDIILDRGVEWAIQKYGQGDWKFPFLKIADDLKGAKLLFGNFEGPISDKGVKVGSIYSFRNDPKAIEGLKFAGFDILSVANNHIFDYGRIAMEDSFLRLKEVGIDHLGGGFNEKEAYSPIIKEIEGTKIAFLAYTNLGTPYWSAKGERSGIAWLTEEKLEEGIKKAREMADLVIVSMHFGEEYQQKPSTVQKYFAHLAIDSGTDLVIGHHSHVVQEVDEQSSSSRFANARVIEKYKNGYIAYSLGNFIFDQSFSEETMKGLMLKVLVKNAKIDEVIPIEIKINGYFQPEITEK</sequence>
<dbReference type="SMART" id="SM00854">
    <property type="entry name" value="PGA_cap"/>
    <property type="match status" value="1"/>
</dbReference>
<dbReference type="EMBL" id="PFTB01000007">
    <property type="protein sequence ID" value="PJB99717.1"/>
    <property type="molecule type" value="Genomic_DNA"/>
</dbReference>
<dbReference type="PANTHER" id="PTHR33393:SF11">
    <property type="entry name" value="POLYGLUTAMINE SYNTHESIS ACCESSORY PROTEIN RV0574C-RELATED"/>
    <property type="match status" value="1"/>
</dbReference>
<dbReference type="CDD" id="cd07381">
    <property type="entry name" value="MPP_CapA"/>
    <property type="match status" value="1"/>
</dbReference>
<dbReference type="Pfam" id="PF09587">
    <property type="entry name" value="PGA_cap"/>
    <property type="match status" value="1"/>
</dbReference>
<dbReference type="InterPro" id="IPR052169">
    <property type="entry name" value="CW_Biosynth-Accessory"/>
</dbReference>
<comment type="caution">
    <text evidence="4">The sequence shown here is derived from an EMBL/GenBank/DDBJ whole genome shotgun (WGS) entry which is preliminary data.</text>
</comment>
<keyword evidence="2" id="KW-0472">Membrane</keyword>
<gene>
    <name evidence="4" type="ORF">CO077_00290</name>
</gene>
<evidence type="ECO:0000256" key="2">
    <source>
        <dbReference type="SAM" id="Phobius"/>
    </source>
</evidence>
<dbReference type="Proteomes" id="UP000228875">
    <property type="component" value="Unassembled WGS sequence"/>
</dbReference>
<evidence type="ECO:0000256" key="1">
    <source>
        <dbReference type="ARBA" id="ARBA00005662"/>
    </source>
</evidence>
<name>A0A2M8DNP6_9BACT</name>
<evidence type="ECO:0000259" key="3">
    <source>
        <dbReference type="SMART" id="SM00854"/>
    </source>
</evidence>
<comment type="similarity">
    <text evidence="1">Belongs to the CapA family.</text>
</comment>
<evidence type="ECO:0000313" key="5">
    <source>
        <dbReference type="Proteomes" id="UP000228875"/>
    </source>
</evidence>
<reference evidence="5" key="1">
    <citation type="submission" date="2017-09" db="EMBL/GenBank/DDBJ databases">
        <title>Depth-based differentiation of microbial function through sediment-hosted aquifers and enrichment of novel symbionts in the deep terrestrial subsurface.</title>
        <authorList>
            <person name="Probst A.J."/>
            <person name="Ladd B."/>
            <person name="Jarett J.K."/>
            <person name="Geller-Mcgrath D.E."/>
            <person name="Sieber C.M.K."/>
            <person name="Emerson J.B."/>
            <person name="Anantharaman K."/>
            <person name="Thomas B.C."/>
            <person name="Malmstrom R."/>
            <person name="Stieglmeier M."/>
            <person name="Klingl A."/>
            <person name="Woyke T."/>
            <person name="Ryan C.M."/>
            <person name="Banfield J.F."/>
        </authorList>
    </citation>
    <scope>NUCLEOTIDE SEQUENCE [LARGE SCALE GENOMIC DNA]</scope>
</reference>
<keyword evidence="2" id="KW-1133">Transmembrane helix</keyword>
<protein>
    <recommendedName>
        <fullName evidence="3">Capsule synthesis protein CapA domain-containing protein</fullName>
    </recommendedName>
</protein>
<feature type="domain" description="Capsule synthesis protein CapA" evidence="3">
    <location>
        <begin position="54"/>
        <end position="309"/>
    </location>
</feature>
<organism evidence="4 5">
    <name type="scientific">Candidatus Nealsonbacteria bacterium CG_4_9_14_0_8_um_filter_35_12</name>
    <dbReference type="NCBI Taxonomy" id="1974692"/>
    <lineage>
        <taxon>Bacteria</taxon>
        <taxon>Candidatus Nealsoniibacteriota</taxon>
    </lineage>
</organism>
<proteinExistence type="inferred from homology"/>
<evidence type="ECO:0000313" key="4">
    <source>
        <dbReference type="EMBL" id="PJB99717.1"/>
    </source>
</evidence>
<dbReference type="AlphaFoldDB" id="A0A2M8DNP6"/>
<dbReference type="InterPro" id="IPR019079">
    <property type="entry name" value="Capsule_synth_CapA"/>
</dbReference>
<dbReference type="SUPFAM" id="SSF56300">
    <property type="entry name" value="Metallo-dependent phosphatases"/>
    <property type="match status" value="1"/>
</dbReference>
<dbReference type="PANTHER" id="PTHR33393">
    <property type="entry name" value="POLYGLUTAMINE SYNTHESIS ACCESSORY PROTEIN RV0574C-RELATED"/>
    <property type="match status" value="1"/>
</dbReference>
<dbReference type="InterPro" id="IPR029052">
    <property type="entry name" value="Metallo-depent_PP-like"/>
</dbReference>